<dbReference type="PROSITE" id="PS51471">
    <property type="entry name" value="FE2OG_OXY"/>
    <property type="match status" value="1"/>
</dbReference>
<dbReference type="InterPro" id="IPR044861">
    <property type="entry name" value="IPNS-like_FE2OG_OXY"/>
</dbReference>
<accession>A0AAN9G9N4</accession>
<dbReference type="GO" id="GO:0046872">
    <property type="term" value="F:metal ion binding"/>
    <property type="evidence" value="ECO:0007669"/>
    <property type="project" value="UniProtKB-KW"/>
</dbReference>
<dbReference type="PANTHER" id="PTHR47990">
    <property type="entry name" value="2-OXOGLUTARATE (2OG) AND FE(II)-DEPENDENT OXYGENASE SUPERFAMILY PROTEIN-RELATED"/>
    <property type="match status" value="1"/>
</dbReference>
<dbReference type="Pfam" id="PF03171">
    <property type="entry name" value="2OG-FeII_Oxy"/>
    <property type="match status" value="1"/>
</dbReference>
<evidence type="ECO:0000313" key="4">
    <source>
        <dbReference type="Proteomes" id="UP001374579"/>
    </source>
</evidence>
<evidence type="ECO:0000259" key="2">
    <source>
        <dbReference type="PROSITE" id="PS51471"/>
    </source>
</evidence>
<dbReference type="InterPro" id="IPR005123">
    <property type="entry name" value="Oxoglu/Fe-dep_dioxygenase_dom"/>
</dbReference>
<gene>
    <name evidence="3" type="ORF">V1264_022731</name>
</gene>
<name>A0AAN9G9N4_9CAEN</name>
<dbReference type="Gene3D" id="2.60.120.330">
    <property type="entry name" value="B-lactam Antibiotic, Isopenicillin N Synthase, Chain"/>
    <property type="match status" value="1"/>
</dbReference>
<comment type="caution">
    <text evidence="3">The sequence shown here is derived from an EMBL/GenBank/DDBJ whole genome shotgun (WGS) entry which is preliminary data.</text>
</comment>
<feature type="domain" description="Fe2OG dioxygenase" evidence="2">
    <location>
        <begin position="181"/>
        <end position="289"/>
    </location>
</feature>
<organism evidence="3 4">
    <name type="scientific">Littorina saxatilis</name>
    <dbReference type="NCBI Taxonomy" id="31220"/>
    <lineage>
        <taxon>Eukaryota</taxon>
        <taxon>Metazoa</taxon>
        <taxon>Spiralia</taxon>
        <taxon>Lophotrochozoa</taxon>
        <taxon>Mollusca</taxon>
        <taxon>Gastropoda</taxon>
        <taxon>Caenogastropoda</taxon>
        <taxon>Littorinimorpha</taxon>
        <taxon>Littorinoidea</taxon>
        <taxon>Littorinidae</taxon>
        <taxon>Littorina</taxon>
    </lineage>
</organism>
<dbReference type="InterPro" id="IPR050231">
    <property type="entry name" value="Iron_ascorbate_oxido_reductase"/>
</dbReference>
<dbReference type="InterPro" id="IPR026992">
    <property type="entry name" value="DIOX_N"/>
</dbReference>
<evidence type="ECO:0000313" key="3">
    <source>
        <dbReference type="EMBL" id="KAK7099649.1"/>
    </source>
</evidence>
<sequence>MTSLETASLPIVDLQKAKDPAQRLAVAKQLVHALETVGFLFVDNAEGYESERLLNNARWFFNLSEQEKLLVSRKLWNRESRNYYRGYFPLQPGEVSFKEGFEIGQDNPSSSNSESRSLSIHPFFTEANLWPSTDTEGAHQFHQDLVEHYRVVRNCGAEILRLVSLGCGLEENWFESLFFPDSLSTLRLLHYPVRGEVADKARDGNTVLCCSEHSDSGFVTLLSTFNYGGLQILQDGSDEWTAVPSRPQSLVMNIGDMLSAMSGGRFKATRHRVVDTRVDRFSVPFFFEPHYAANITRVMPSMSQQCAREVTGDGASESAECHYGPWLIEKMRSFAEYREILDSFTRGNTHAKA</sequence>
<dbReference type="PRINTS" id="PR00682">
    <property type="entry name" value="IPNSYNTHASE"/>
</dbReference>
<keyword evidence="1" id="KW-0408">Iron</keyword>
<keyword evidence="1" id="KW-0479">Metal-binding</keyword>
<dbReference type="GO" id="GO:0016491">
    <property type="term" value="F:oxidoreductase activity"/>
    <property type="evidence" value="ECO:0007669"/>
    <property type="project" value="UniProtKB-KW"/>
</dbReference>
<dbReference type="EMBL" id="JBAMIC010000011">
    <property type="protein sequence ID" value="KAK7099649.1"/>
    <property type="molecule type" value="Genomic_DNA"/>
</dbReference>
<protein>
    <recommendedName>
        <fullName evidence="2">Fe2OG dioxygenase domain-containing protein</fullName>
    </recommendedName>
</protein>
<keyword evidence="1" id="KW-0560">Oxidoreductase</keyword>
<evidence type="ECO:0000256" key="1">
    <source>
        <dbReference type="RuleBase" id="RU003682"/>
    </source>
</evidence>
<comment type="similarity">
    <text evidence="1">Belongs to the iron/ascorbate-dependent oxidoreductase family.</text>
</comment>
<proteinExistence type="inferred from homology"/>
<dbReference type="Proteomes" id="UP001374579">
    <property type="component" value="Unassembled WGS sequence"/>
</dbReference>
<dbReference type="SUPFAM" id="SSF51197">
    <property type="entry name" value="Clavaminate synthase-like"/>
    <property type="match status" value="1"/>
</dbReference>
<dbReference type="AlphaFoldDB" id="A0AAN9G9N4"/>
<reference evidence="3 4" key="1">
    <citation type="submission" date="2024-02" db="EMBL/GenBank/DDBJ databases">
        <title>Chromosome-scale genome assembly of the rough periwinkle Littorina saxatilis.</title>
        <authorList>
            <person name="De Jode A."/>
            <person name="Faria R."/>
            <person name="Formenti G."/>
            <person name="Sims Y."/>
            <person name="Smith T.P."/>
            <person name="Tracey A."/>
            <person name="Wood J.M.D."/>
            <person name="Zagrodzka Z.B."/>
            <person name="Johannesson K."/>
            <person name="Butlin R.K."/>
            <person name="Leder E.H."/>
        </authorList>
    </citation>
    <scope>NUCLEOTIDE SEQUENCE [LARGE SCALE GENOMIC DNA]</scope>
    <source>
        <strain evidence="3">Snail1</strain>
        <tissue evidence="3">Muscle</tissue>
    </source>
</reference>
<keyword evidence="4" id="KW-1185">Reference proteome</keyword>
<dbReference type="InterPro" id="IPR027443">
    <property type="entry name" value="IPNS-like_sf"/>
</dbReference>
<dbReference type="Pfam" id="PF14226">
    <property type="entry name" value="DIOX_N"/>
    <property type="match status" value="1"/>
</dbReference>